<reference evidence="8 9" key="1">
    <citation type="submission" date="2019-02" db="EMBL/GenBank/DDBJ databases">
        <title>Marinobacter halodurans sp. nov., a marine bacterium isolated from sea tidal flat.</title>
        <authorList>
            <person name="Yoo Y."/>
            <person name="Lee D.W."/>
            <person name="Kim B.S."/>
            <person name="Kim J.-J."/>
        </authorList>
    </citation>
    <scope>NUCLEOTIDE SEQUENCE [LARGE SCALE GENOMIC DNA]</scope>
    <source>
        <strain evidence="8 9">YJ-S3-2</strain>
    </source>
</reference>
<dbReference type="CDD" id="cd06574">
    <property type="entry name" value="TM_PBP1_branched-chain-AA_like"/>
    <property type="match status" value="1"/>
</dbReference>
<dbReference type="PANTHER" id="PTHR32196">
    <property type="entry name" value="ABC TRANSPORTER PERMEASE PROTEIN YPHD-RELATED-RELATED"/>
    <property type="match status" value="1"/>
</dbReference>
<feature type="transmembrane region" description="Helical" evidence="7">
    <location>
        <begin position="207"/>
        <end position="227"/>
    </location>
</feature>
<evidence type="ECO:0000256" key="1">
    <source>
        <dbReference type="ARBA" id="ARBA00004429"/>
    </source>
</evidence>
<dbReference type="RefSeq" id="WP_131478505.1">
    <property type="nucleotide sequence ID" value="NZ_SJDL01000002.1"/>
</dbReference>
<protein>
    <submittedName>
        <fullName evidence="8">ABC transporter permease</fullName>
    </submittedName>
</protein>
<comment type="similarity">
    <text evidence="2">Belongs to the binding-protein-dependent transport system permease family. AraH/RbsC subfamily.</text>
</comment>
<feature type="transmembrane region" description="Helical" evidence="7">
    <location>
        <begin position="60"/>
        <end position="80"/>
    </location>
</feature>
<feature type="transmembrane region" description="Helical" evidence="7">
    <location>
        <begin position="239"/>
        <end position="258"/>
    </location>
</feature>
<dbReference type="EMBL" id="SJDL01000002">
    <property type="protein sequence ID" value="TBW59107.1"/>
    <property type="molecule type" value="Genomic_DNA"/>
</dbReference>
<keyword evidence="9" id="KW-1185">Reference proteome</keyword>
<feature type="transmembrane region" description="Helical" evidence="7">
    <location>
        <begin position="87"/>
        <end position="107"/>
    </location>
</feature>
<keyword evidence="6 7" id="KW-0472">Membrane</keyword>
<name>A0ABY1ZQ71_9GAMM</name>
<evidence type="ECO:0000256" key="5">
    <source>
        <dbReference type="ARBA" id="ARBA00022989"/>
    </source>
</evidence>
<evidence type="ECO:0000256" key="4">
    <source>
        <dbReference type="ARBA" id="ARBA00022692"/>
    </source>
</evidence>
<feature type="transmembrane region" description="Helical" evidence="7">
    <location>
        <begin position="6"/>
        <end position="26"/>
    </location>
</feature>
<evidence type="ECO:0000313" key="8">
    <source>
        <dbReference type="EMBL" id="TBW59107.1"/>
    </source>
</evidence>
<evidence type="ECO:0000256" key="6">
    <source>
        <dbReference type="ARBA" id="ARBA00023136"/>
    </source>
</evidence>
<feature type="transmembrane region" description="Helical" evidence="7">
    <location>
        <begin position="127"/>
        <end position="153"/>
    </location>
</feature>
<evidence type="ECO:0000313" key="9">
    <source>
        <dbReference type="Proteomes" id="UP000313645"/>
    </source>
</evidence>
<dbReference type="Proteomes" id="UP000313645">
    <property type="component" value="Unassembled WGS sequence"/>
</dbReference>
<keyword evidence="5 7" id="KW-1133">Transmembrane helix</keyword>
<evidence type="ECO:0000256" key="2">
    <source>
        <dbReference type="ARBA" id="ARBA00007942"/>
    </source>
</evidence>
<comment type="subcellular location">
    <subcellularLocation>
        <location evidence="1">Cell inner membrane</location>
        <topology evidence="1">Multi-pass membrane protein</topology>
    </subcellularLocation>
</comment>
<dbReference type="Pfam" id="PF02653">
    <property type="entry name" value="BPD_transp_2"/>
    <property type="match status" value="1"/>
</dbReference>
<evidence type="ECO:0000256" key="7">
    <source>
        <dbReference type="SAM" id="Phobius"/>
    </source>
</evidence>
<dbReference type="InterPro" id="IPR001851">
    <property type="entry name" value="ABC_transp_permease"/>
</dbReference>
<dbReference type="PANTHER" id="PTHR32196:SF69">
    <property type="entry name" value="BRANCHED-CHAIN AMINO ACID TRANSPORT SYSTEM, PERMEASE PROTEIN"/>
    <property type="match status" value="1"/>
</dbReference>
<gene>
    <name evidence="8" type="ORF">EZI54_01995</name>
</gene>
<sequence>MLSEIALYGAFETGLIYGLVAFGIYLSFRVLDFPDLTVDGSFPLGAAVSAVMIINGWNPWLATGAAIIAGMAAGAVTATLNVRLKILNLLASILTMIALYSVNLRIMGRPNIALLSEETVLTPWYDMGLAFHQVPVVLFFIVAVVVLILLWRFMESETGLAMRATGANPRMARAQGIATGWMIILGVALSNGLVALAGSLFAQSQGAADVTMGVGVIVVGLASLIGGEAVLSPRSVLRALLACLIGAILYRLAIALALNAEFIGLKTQDLNLITAVLVTLAIVLPGARHSVKSFFARS</sequence>
<keyword evidence="4 7" id="KW-0812">Transmembrane</keyword>
<feature type="transmembrane region" description="Helical" evidence="7">
    <location>
        <begin position="180"/>
        <end position="201"/>
    </location>
</feature>
<evidence type="ECO:0000256" key="3">
    <source>
        <dbReference type="ARBA" id="ARBA00022475"/>
    </source>
</evidence>
<accession>A0ABY1ZQ71</accession>
<organism evidence="8 9">
    <name type="scientific">Marinobacter halodurans</name>
    <dbReference type="NCBI Taxonomy" id="2528979"/>
    <lineage>
        <taxon>Bacteria</taxon>
        <taxon>Pseudomonadati</taxon>
        <taxon>Pseudomonadota</taxon>
        <taxon>Gammaproteobacteria</taxon>
        <taxon>Pseudomonadales</taxon>
        <taxon>Marinobacteraceae</taxon>
        <taxon>Marinobacter</taxon>
    </lineage>
</organism>
<feature type="transmembrane region" description="Helical" evidence="7">
    <location>
        <begin position="270"/>
        <end position="287"/>
    </location>
</feature>
<comment type="caution">
    <text evidence="8">The sequence shown here is derived from an EMBL/GenBank/DDBJ whole genome shotgun (WGS) entry which is preliminary data.</text>
</comment>
<keyword evidence="3" id="KW-1003">Cell membrane</keyword>
<proteinExistence type="inferred from homology"/>